<accession>A0A026VXB2</accession>
<evidence type="ECO:0000313" key="6">
    <source>
        <dbReference type="EMBL" id="EZA48407.1"/>
    </source>
</evidence>
<comment type="subcellular location">
    <subcellularLocation>
        <location evidence="1">Cytoplasm</location>
    </subcellularLocation>
</comment>
<keyword evidence="2" id="KW-0808">Transferase</keyword>
<dbReference type="EMBL" id="KK107638">
    <property type="protein sequence ID" value="EZA48407.1"/>
    <property type="molecule type" value="Genomic_DNA"/>
</dbReference>
<keyword evidence="3" id="KW-0819">tRNA processing</keyword>
<dbReference type="GO" id="GO:0043527">
    <property type="term" value="C:tRNA methyltransferase complex"/>
    <property type="evidence" value="ECO:0007669"/>
    <property type="project" value="UniProtKB-ARBA"/>
</dbReference>
<dbReference type="STRING" id="2015173.A0A026VXB2"/>
<dbReference type="CDD" id="cd11715">
    <property type="entry name" value="THUMP_AdoMetMT"/>
    <property type="match status" value="1"/>
</dbReference>
<dbReference type="InterPro" id="IPR004114">
    <property type="entry name" value="THUMP_dom"/>
</dbReference>
<dbReference type="OrthoDB" id="47730at2759"/>
<organism evidence="6 7">
    <name type="scientific">Ooceraea biroi</name>
    <name type="common">Clonal raider ant</name>
    <name type="synonym">Cerapachys biroi</name>
    <dbReference type="NCBI Taxonomy" id="2015173"/>
    <lineage>
        <taxon>Eukaryota</taxon>
        <taxon>Metazoa</taxon>
        <taxon>Ecdysozoa</taxon>
        <taxon>Arthropoda</taxon>
        <taxon>Hexapoda</taxon>
        <taxon>Insecta</taxon>
        <taxon>Pterygota</taxon>
        <taxon>Neoptera</taxon>
        <taxon>Endopterygota</taxon>
        <taxon>Hymenoptera</taxon>
        <taxon>Apocrita</taxon>
        <taxon>Aculeata</taxon>
        <taxon>Formicoidea</taxon>
        <taxon>Formicidae</taxon>
        <taxon>Dorylinae</taxon>
        <taxon>Ooceraea</taxon>
    </lineage>
</organism>
<dbReference type="OMA" id="RYRVTCE"/>
<dbReference type="InterPro" id="IPR000241">
    <property type="entry name" value="RlmKL-like_Mtase"/>
</dbReference>
<protein>
    <submittedName>
        <fullName evidence="6">THUMP domain-containing protein</fullName>
    </submittedName>
</protein>
<dbReference type="SUPFAM" id="SSF143437">
    <property type="entry name" value="THUMP domain-like"/>
    <property type="match status" value="1"/>
</dbReference>
<evidence type="ECO:0000313" key="7">
    <source>
        <dbReference type="Proteomes" id="UP000053097"/>
    </source>
</evidence>
<dbReference type="SMART" id="SM00981">
    <property type="entry name" value="THUMP"/>
    <property type="match status" value="1"/>
</dbReference>
<keyword evidence="2" id="KW-0489">Methyltransferase</keyword>
<dbReference type="SUPFAM" id="SSF53335">
    <property type="entry name" value="S-adenosyl-L-methionine-dependent methyltransferases"/>
    <property type="match status" value="1"/>
</dbReference>
<evidence type="ECO:0000256" key="2">
    <source>
        <dbReference type="ARBA" id="ARBA00022603"/>
    </source>
</evidence>
<keyword evidence="7" id="KW-1185">Reference proteome</keyword>
<feature type="region of interest" description="Disordered" evidence="4">
    <location>
        <begin position="153"/>
        <end position="194"/>
    </location>
</feature>
<dbReference type="FunFam" id="3.40.50.150:FF:000073">
    <property type="entry name" value="THUMP domain containing 3"/>
    <property type="match status" value="1"/>
</dbReference>
<dbReference type="PANTHER" id="PTHR14911">
    <property type="entry name" value="THUMP DOMAIN-CONTAINING"/>
    <property type="match status" value="1"/>
</dbReference>
<name>A0A026VXB2_OOCBI</name>
<dbReference type="GO" id="GO:0016423">
    <property type="term" value="F:tRNA (guanine) methyltransferase activity"/>
    <property type="evidence" value="ECO:0007669"/>
    <property type="project" value="TreeGrafter"/>
</dbReference>
<gene>
    <name evidence="6" type="ORF">X777_13714</name>
</gene>
<dbReference type="GO" id="GO:0030488">
    <property type="term" value="P:tRNA methylation"/>
    <property type="evidence" value="ECO:0007669"/>
    <property type="project" value="TreeGrafter"/>
</dbReference>
<dbReference type="InterPro" id="IPR029063">
    <property type="entry name" value="SAM-dependent_MTases_sf"/>
</dbReference>
<dbReference type="AlphaFoldDB" id="A0A026VXB2"/>
<dbReference type="Proteomes" id="UP000053097">
    <property type="component" value="Unassembled WGS sequence"/>
</dbReference>
<feature type="compositionally biased region" description="Basic and acidic residues" evidence="4">
    <location>
        <begin position="158"/>
        <end position="179"/>
    </location>
</feature>
<evidence type="ECO:0000259" key="5">
    <source>
        <dbReference type="SMART" id="SM00981"/>
    </source>
</evidence>
<dbReference type="Gene3D" id="3.40.50.150">
    <property type="entry name" value="Vaccinia Virus protein VP39"/>
    <property type="match status" value="1"/>
</dbReference>
<dbReference type="Pfam" id="PF01170">
    <property type="entry name" value="UPF0020"/>
    <property type="match status" value="1"/>
</dbReference>
<proteinExistence type="predicted"/>
<evidence type="ECO:0000256" key="3">
    <source>
        <dbReference type="ARBA" id="ARBA00022694"/>
    </source>
</evidence>
<sequence>MSVSDLNESSISDLFEEHMKNPNILMIGTTVATGFEWEAIDECREKLQKHLRVVKGRGKVYFNIDWDQFAKVQEMRSIDNIYIVADTARYSFGQSKESKKADLELFVDSVNKSTNLSKGLDAWKRATNFKGKLYPTIEEYNVAKEQALAAKTEVSEIDNEKKEEEEPKSESKEKDAPDARKKKKRGQDPSESKEDDILKYRVTCERTGEHSFESNDVAKVVGGELQEKYHWIVDLCTYHLEIVCKLMQNFMLTHLRVTHESKHRRNIENFGPTTLRSTICYNLLRLAHPKPGDLIVDPMCGGGSIPIEAALAYPQSHVLCGDNHPKAVNRAQSNASVVGCEVGLVQWNASKLPFKDSFVDIIVTDMPFGKRSGTKSDNRVLYKQFLLELGRVVKLSSGRIVLLTYDRNSFKQALQTAGDLFWVKKTVGANIGGLQAVVYVLSRTHVSHHDFKPRVVKQYNRPKA</sequence>
<dbReference type="PANTHER" id="PTHR14911:SF13">
    <property type="entry name" value="TRNA (GUANINE(6)-N2)-METHYLTRANSFERASE THUMP3"/>
    <property type="match status" value="1"/>
</dbReference>
<dbReference type="GO" id="GO:0003723">
    <property type="term" value="F:RNA binding"/>
    <property type="evidence" value="ECO:0007669"/>
    <property type="project" value="InterPro"/>
</dbReference>
<dbReference type="GO" id="GO:0005737">
    <property type="term" value="C:cytoplasm"/>
    <property type="evidence" value="ECO:0007669"/>
    <property type="project" value="UniProtKB-SubCell"/>
</dbReference>
<evidence type="ECO:0000256" key="4">
    <source>
        <dbReference type="SAM" id="MobiDB-lite"/>
    </source>
</evidence>
<evidence type="ECO:0000256" key="1">
    <source>
        <dbReference type="ARBA" id="ARBA00004496"/>
    </source>
</evidence>
<feature type="domain" description="THUMP" evidence="5">
    <location>
        <begin position="163"/>
        <end position="256"/>
    </location>
</feature>
<reference evidence="6 7" key="1">
    <citation type="journal article" date="2014" name="Curr. Biol.">
        <title>The genome of the clonal raider ant Cerapachys biroi.</title>
        <authorList>
            <person name="Oxley P.R."/>
            <person name="Ji L."/>
            <person name="Fetter-Pruneda I."/>
            <person name="McKenzie S.K."/>
            <person name="Li C."/>
            <person name="Hu H."/>
            <person name="Zhang G."/>
            <person name="Kronauer D.J."/>
        </authorList>
    </citation>
    <scope>NUCLEOTIDE SEQUENCE [LARGE SCALE GENOMIC DNA]</scope>
</reference>
<dbReference type="Gene3D" id="3.30.2130.30">
    <property type="match status" value="1"/>
</dbReference>